<evidence type="ECO:0000256" key="10">
    <source>
        <dbReference type="RuleBase" id="RU362035"/>
    </source>
</evidence>
<feature type="transmembrane region" description="Helical" evidence="10">
    <location>
        <begin position="225"/>
        <end position="247"/>
    </location>
</feature>
<feature type="domain" description="Band 3 cytoplasmic" evidence="13">
    <location>
        <begin position="1"/>
        <end position="113"/>
    </location>
</feature>
<feature type="non-terminal residue" evidence="14">
    <location>
        <position position="1"/>
    </location>
</feature>
<evidence type="ECO:0000256" key="7">
    <source>
        <dbReference type="ARBA" id="ARBA00023065"/>
    </source>
</evidence>
<dbReference type="AlphaFoldDB" id="A0A7K8SDL7"/>
<evidence type="ECO:0000256" key="3">
    <source>
        <dbReference type="ARBA" id="ARBA00022448"/>
    </source>
</evidence>
<dbReference type="Gene3D" id="3.40.930.10">
    <property type="entry name" value="Mannitol-specific EII, Chain A"/>
    <property type="match status" value="1"/>
</dbReference>
<feature type="transmembrane region" description="Helical" evidence="10">
    <location>
        <begin position="310"/>
        <end position="333"/>
    </location>
</feature>
<protein>
    <recommendedName>
        <fullName evidence="10">Anion exchange protein</fullName>
    </recommendedName>
</protein>
<evidence type="ECO:0000256" key="1">
    <source>
        <dbReference type="ARBA" id="ARBA00004651"/>
    </source>
</evidence>
<keyword evidence="6 10" id="KW-1133">Transmembrane helix</keyword>
<dbReference type="InterPro" id="IPR011531">
    <property type="entry name" value="HCO3_transpt-like_TM_dom"/>
</dbReference>
<evidence type="ECO:0000259" key="12">
    <source>
        <dbReference type="Pfam" id="PF00955"/>
    </source>
</evidence>
<dbReference type="Proteomes" id="UP000574210">
    <property type="component" value="Unassembled WGS sequence"/>
</dbReference>
<keyword evidence="8 10" id="KW-0472">Membrane</keyword>
<dbReference type="Pfam" id="PF07565">
    <property type="entry name" value="Band_3_cyto"/>
    <property type="match status" value="1"/>
</dbReference>
<feature type="domain" description="Bicarbonate transporter-like transmembrane" evidence="12">
    <location>
        <begin position="381"/>
        <end position="686"/>
    </location>
</feature>
<feature type="transmembrane region" description="Helical" evidence="10">
    <location>
        <begin position="517"/>
        <end position="539"/>
    </location>
</feature>
<dbReference type="GO" id="GO:0005452">
    <property type="term" value="F:solute:inorganic anion antiporter activity"/>
    <property type="evidence" value="ECO:0007669"/>
    <property type="project" value="InterPro"/>
</dbReference>
<name>A0A7K8SDL7_9PASS</name>
<dbReference type="GO" id="GO:0015106">
    <property type="term" value="F:bicarbonate transmembrane transporter activity"/>
    <property type="evidence" value="ECO:0007669"/>
    <property type="project" value="TreeGrafter"/>
</dbReference>
<feature type="transmembrane region" description="Helical" evidence="10">
    <location>
        <begin position="419"/>
        <end position="439"/>
    </location>
</feature>
<feature type="domain" description="Bicarbonate transporter-like transmembrane" evidence="12">
    <location>
        <begin position="197"/>
        <end position="252"/>
    </location>
</feature>
<dbReference type="PRINTS" id="PR01187">
    <property type="entry name" value="ANIONEXHNGR1"/>
</dbReference>
<dbReference type="PRINTS" id="PR01231">
    <property type="entry name" value="HCO3TRNSPORT"/>
</dbReference>
<dbReference type="GO" id="GO:0051453">
    <property type="term" value="P:regulation of intracellular pH"/>
    <property type="evidence" value="ECO:0007669"/>
    <property type="project" value="TreeGrafter"/>
</dbReference>
<dbReference type="GO" id="GO:0008509">
    <property type="term" value="F:monoatomic anion transmembrane transporter activity"/>
    <property type="evidence" value="ECO:0007669"/>
    <property type="project" value="InterPro"/>
</dbReference>
<proteinExistence type="inferred from homology"/>
<evidence type="ECO:0000313" key="14">
    <source>
        <dbReference type="EMBL" id="NXF28175.1"/>
    </source>
</evidence>
<evidence type="ECO:0000256" key="2">
    <source>
        <dbReference type="ARBA" id="ARBA00010993"/>
    </source>
</evidence>
<keyword evidence="9" id="KW-0325">Glycoprotein</keyword>
<dbReference type="EMBL" id="VWYZ01001381">
    <property type="protein sequence ID" value="NXF28175.1"/>
    <property type="molecule type" value="Genomic_DNA"/>
</dbReference>
<feature type="transmembrane region" description="Helical" evidence="10">
    <location>
        <begin position="657"/>
        <end position="675"/>
    </location>
</feature>
<dbReference type="InterPro" id="IPR016152">
    <property type="entry name" value="PTrfase/Anion_transptr"/>
</dbReference>
<feature type="domain" description="Bicarbonate transporter-like transmembrane" evidence="12">
    <location>
        <begin position="294"/>
        <end position="368"/>
    </location>
</feature>
<dbReference type="InterPro" id="IPR002977">
    <property type="entry name" value="Anion_exchange_1"/>
</dbReference>
<keyword evidence="3 10" id="KW-0813">Transport</keyword>
<feature type="transmembrane region" description="Helical" evidence="10">
    <location>
        <begin position="634"/>
        <end position="651"/>
    </location>
</feature>
<comment type="caution">
    <text evidence="14">The sequence shown here is derived from an EMBL/GenBank/DDBJ whole genome shotgun (WGS) entry which is preliminary data.</text>
</comment>
<keyword evidence="5 10" id="KW-0812">Transmembrane</keyword>
<dbReference type="NCBIfam" id="TIGR00834">
    <property type="entry name" value="ae"/>
    <property type="match status" value="1"/>
</dbReference>
<dbReference type="SUPFAM" id="SSF55804">
    <property type="entry name" value="Phoshotransferase/anion transport protein"/>
    <property type="match status" value="1"/>
</dbReference>
<feature type="transmembrane region" description="Helical" evidence="10">
    <location>
        <begin position="340"/>
        <end position="361"/>
    </location>
</feature>
<feature type="transmembrane region" description="Helical" evidence="10">
    <location>
        <begin position="580"/>
        <end position="607"/>
    </location>
</feature>
<sequence>LLETIPEGAEATLVLVGCAAFLEQPMLAFVRLKDAVTLDGVLDVSIPVRFLVVVLGPDTPQISYHEIGRAIATMMSERVFRRDAYLADPPQELLRGVEDFLDASIVLPPTEAPNEQLLRSLVPLQQELPPPRYQPLERLHIGDFLKDLGPPGTPPRNPLCWQHTPLGHGVPSWPPGVSPGKDEAAAEDDDPLRRTGRPFGGLVRDIRRRYPKYLSDIKDALNPQCLAAVIFIYFAALSPAITFGGLLGNEGTGWGCPWGWGCPPKLGVGLGPPLPMGLFPPMPVPRGVGWGHSTFCSSNGLEYIVGRVWIGFWLILLVLVVVACEGSFLVRYLSRYTQEIFSFLISLIFIFETFSKLVTIFKHHPLKREYNVLPEFQPGVPEPNTALLSLVLMAGTFFLAFFLRMFKNSSFLPGKVRRLIGDFGVPISIFIMALADFFIDDTYTQKLSVPKGLQVTNSSARGWFIHPMGDTSPFPICPPFASVIPALLVFILIFLETQITTLIVSKPERKLVKGTGFHLDLLLIVAMGGLAALFGMPWLSATTVRTITHANALTVMSKTSAPGGKSQILEVKEQRISGLLVAYIPLAVLFGIFLYMGVTSLFGIQLFDRILLLLKPPKYHPDEPYVTRVKTWRMHLFTFTQIIFLVVLWVVKSTPASLALPFVLILTVPLRRFLLPRIFRDIELKCA</sequence>
<dbReference type="FunFam" id="1.10.287.570:FF:000001">
    <property type="entry name" value="Anion exchange protein"/>
    <property type="match status" value="1"/>
</dbReference>
<comment type="similarity">
    <text evidence="2 10">Belongs to the anion exchanger (TC 2.A.31) family.</text>
</comment>
<evidence type="ECO:0000259" key="13">
    <source>
        <dbReference type="Pfam" id="PF07565"/>
    </source>
</evidence>
<feature type="non-terminal residue" evidence="14">
    <location>
        <position position="687"/>
    </location>
</feature>
<evidence type="ECO:0000256" key="9">
    <source>
        <dbReference type="ARBA" id="ARBA00023180"/>
    </source>
</evidence>
<dbReference type="Pfam" id="PF00955">
    <property type="entry name" value="HCO3_cotransp"/>
    <property type="match status" value="3"/>
</dbReference>
<accession>A0A7K8SDL7</accession>
<dbReference type="FunFam" id="3.40.930.10:FF:000020">
    <property type="entry name" value="Anion exchange protein"/>
    <property type="match status" value="1"/>
</dbReference>
<reference evidence="14 15" key="1">
    <citation type="submission" date="2019-09" db="EMBL/GenBank/DDBJ databases">
        <title>Bird 10,000 Genomes (B10K) Project - Family phase.</title>
        <authorList>
            <person name="Zhang G."/>
        </authorList>
    </citation>
    <scope>NUCLEOTIDE SEQUENCE [LARGE SCALE GENOMIC DNA]</scope>
    <source>
        <strain evidence="14">B10K-CU-031-12</strain>
        <tissue evidence="14">Muscle</tissue>
    </source>
</reference>
<dbReference type="PANTHER" id="PTHR11453">
    <property type="entry name" value="ANION EXCHANGE PROTEIN"/>
    <property type="match status" value="1"/>
</dbReference>
<dbReference type="InterPro" id="IPR013769">
    <property type="entry name" value="Band3_cytoplasmic_dom"/>
</dbReference>
<feature type="transmembrane region" description="Helical" evidence="10">
    <location>
        <begin position="483"/>
        <end position="505"/>
    </location>
</feature>
<evidence type="ECO:0000256" key="5">
    <source>
        <dbReference type="ARBA" id="ARBA00022692"/>
    </source>
</evidence>
<evidence type="ECO:0000256" key="11">
    <source>
        <dbReference type="SAM" id="MobiDB-lite"/>
    </source>
</evidence>
<dbReference type="PANTHER" id="PTHR11453:SF12">
    <property type="entry name" value="BAND 3 ANION TRANSPORT PROTEIN"/>
    <property type="match status" value="1"/>
</dbReference>
<feature type="transmembrane region" description="Helical" evidence="10">
    <location>
        <begin position="386"/>
        <end position="407"/>
    </location>
</feature>
<keyword evidence="4" id="KW-1003">Cell membrane</keyword>
<evidence type="ECO:0000256" key="6">
    <source>
        <dbReference type="ARBA" id="ARBA00022989"/>
    </source>
</evidence>
<dbReference type="Gene3D" id="1.10.287.570">
    <property type="entry name" value="Helical hairpin bin"/>
    <property type="match status" value="1"/>
</dbReference>
<dbReference type="GO" id="GO:0016323">
    <property type="term" value="C:basolateral plasma membrane"/>
    <property type="evidence" value="ECO:0007669"/>
    <property type="project" value="TreeGrafter"/>
</dbReference>
<organism evidence="14 15">
    <name type="scientific">Rhodinocichla rosea</name>
    <dbReference type="NCBI Taxonomy" id="58203"/>
    <lineage>
        <taxon>Eukaryota</taxon>
        <taxon>Metazoa</taxon>
        <taxon>Chordata</taxon>
        <taxon>Craniata</taxon>
        <taxon>Vertebrata</taxon>
        <taxon>Euteleostomi</taxon>
        <taxon>Archelosauria</taxon>
        <taxon>Archosauria</taxon>
        <taxon>Dinosauria</taxon>
        <taxon>Saurischia</taxon>
        <taxon>Theropoda</taxon>
        <taxon>Coelurosauria</taxon>
        <taxon>Aves</taxon>
        <taxon>Neognathae</taxon>
        <taxon>Neoaves</taxon>
        <taxon>Telluraves</taxon>
        <taxon>Australaves</taxon>
        <taxon>Passeriformes</taxon>
        <taxon>Thraupidae</taxon>
        <taxon>Rhodinocichla</taxon>
    </lineage>
</organism>
<evidence type="ECO:0000256" key="8">
    <source>
        <dbReference type="ARBA" id="ARBA00023136"/>
    </source>
</evidence>
<feature type="region of interest" description="Disordered" evidence="11">
    <location>
        <begin position="173"/>
        <end position="196"/>
    </location>
</feature>
<comment type="subcellular location">
    <subcellularLocation>
        <location evidence="1">Cell membrane</location>
        <topology evidence="1">Multi-pass membrane protein</topology>
    </subcellularLocation>
    <subcellularLocation>
        <location evidence="10">Membrane</location>
        <topology evidence="10">Multi-pass membrane protein</topology>
    </subcellularLocation>
</comment>
<evidence type="ECO:0000256" key="4">
    <source>
        <dbReference type="ARBA" id="ARBA00022475"/>
    </source>
</evidence>
<dbReference type="InterPro" id="IPR003020">
    <property type="entry name" value="HCO3_transpt_euk"/>
</dbReference>
<dbReference type="PROSITE" id="PS00219">
    <property type="entry name" value="ANION_EXCHANGER_1"/>
    <property type="match status" value="1"/>
</dbReference>
<dbReference type="InterPro" id="IPR018241">
    <property type="entry name" value="Anion_exchange_CS"/>
</dbReference>
<evidence type="ECO:0000313" key="15">
    <source>
        <dbReference type="Proteomes" id="UP000574210"/>
    </source>
</evidence>
<keyword evidence="7 10" id="KW-0406">Ion transport</keyword>
<gene>
    <name evidence="14" type="primary">Slc4a1</name>
    <name evidence="14" type="ORF">RHOROS_R14919</name>
</gene>
<keyword evidence="15" id="KW-1185">Reference proteome</keyword>